<reference evidence="2" key="3">
    <citation type="submission" date="2020-03" db="EMBL/GenBank/DDBJ databases">
        <title>Sequencing and Assembly of Multiple Reported Metal-Biooxidizing Members of the Extremely Thermoacidophilic Archaeal Family Sulfolobaceae.</title>
        <authorList>
            <person name="Counts J.A."/>
            <person name="Kelly R.M."/>
        </authorList>
    </citation>
    <scope>NUCLEOTIDE SEQUENCE [LARGE SCALE GENOMIC DNA]</scope>
    <source>
        <strain evidence="2">HO1-1</strain>
    </source>
</reference>
<sequence length="159" mass="18028">MEEQKESLIKFLKERGGSAPRSALRKYSDDVLREMELEGKIKLQKVGSGIRVVLLDATTSGSAQNQPTVLDLLKEINAKLDLLLSTFRKGNELEFDRVFEEVKNPMGIAVLKDIRERMGLSREEFYPKFSTHIESHYQLFRGGEEGIVKGGVIFGLIKR</sequence>
<gene>
    <name evidence="1" type="ORF">DFR87_09305</name>
</gene>
<reference evidence="1 2" key="1">
    <citation type="submission" date="2018-05" db="EMBL/GenBank/DDBJ databases">
        <title>Complete Genome Sequences of Extremely Thermoacidophilic, Metal-Mobilizing Type-Strain Members of the Archaeal Family Sulfolobaceae: Acidianus brierleyi DSM-1651T, Acidianus sulfidivorans DSM-18786T, Metallosphaera hakonensis DSM-7519T, and Metallosphaera prunae DSM-10039T.</title>
        <authorList>
            <person name="Counts J.A."/>
            <person name="Kelly R.M."/>
        </authorList>
    </citation>
    <scope>NUCLEOTIDE SEQUENCE [LARGE SCALE GENOMIC DNA]</scope>
    <source>
        <strain evidence="1 2">HO1-1</strain>
    </source>
</reference>
<dbReference type="RefSeq" id="WP_054837515.1">
    <property type="nucleotide sequence ID" value="NZ_BBBA01000076.1"/>
</dbReference>
<dbReference type="EMBL" id="CP029287">
    <property type="protein sequence ID" value="AWR99855.1"/>
    <property type="molecule type" value="Genomic_DNA"/>
</dbReference>
<dbReference type="STRING" id="1293036.GCA_001315825_03198"/>
<evidence type="ECO:0000313" key="1">
    <source>
        <dbReference type="EMBL" id="AWR99855.1"/>
    </source>
</evidence>
<protein>
    <submittedName>
        <fullName evidence="1">Uncharacterized protein</fullName>
    </submittedName>
</protein>
<evidence type="ECO:0000313" key="2">
    <source>
        <dbReference type="Proteomes" id="UP000247586"/>
    </source>
</evidence>
<keyword evidence="2" id="KW-1185">Reference proteome</keyword>
<name>A0A2U9IV26_9CREN</name>
<dbReference type="KEGG" id="mhk:DFR87_09305"/>
<organism evidence="1 2">
    <name type="scientific">Metallosphaera hakonensis JCM 8857 = DSM 7519</name>
    <dbReference type="NCBI Taxonomy" id="1293036"/>
    <lineage>
        <taxon>Archaea</taxon>
        <taxon>Thermoproteota</taxon>
        <taxon>Thermoprotei</taxon>
        <taxon>Sulfolobales</taxon>
        <taxon>Sulfolobaceae</taxon>
        <taxon>Metallosphaera</taxon>
    </lineage>
</organism>
<reference evidence="2" key="2">
    <citation type="submission" date="2020-03" db="EMBL/GenBank/DDBJ databases">
        <title>Complete Genome Sequences of Extremely Thermoacidophilic, Metal-Mobilizing Type-Strain Members of the Archaeal Family Sulfolobaceae: Acidianus brierleyi DSM-1651T, Acidianus sulfidivorans DSM-18786T, Metallosphaera hakonensis DSM-7519T, and Metallosphaera prunae DSM-10039T.</title>
        <authorList>
            <person name="Counts J.A."/>
            <person name="Kelly R.M."/>
        </authorList>
    </citation>
    <scope>NUCLEOTIDE SEQUENCE [LARGE SCALE GENOMIC DNA]</scope>
    <source>
        <strain evidence="2">HO1-1</strain>
    </source>
</reference>
<dbReference type="OrthoDB" id="44179at2157"/>
<proteinExistence type="predicted"/>
<dbReference type="GeneID" id="36835537"/>
<dbReference type="AlphaFoldDB" id="A0A2U9IV26"/>
<accession>A0A2U9IV26</accession>
<dbReference type="Proteomes" id="UP000247586">
    <property type="component" value="Chromosome"/>
</dbReference>